<feature type="region of interest" description="Disordered" evidence="3">
    <location>
        <begin position="1"/>
        <end position="24"/>
    </location>
</feature>
<keyword evidence="6" id="KW-1185">Reference proteome</keyword>
<gene>
    <name evidence="5" type="ORF">ECRASSUSDP1_LOCUS7364</name>
</gene>
<dbReference type="SMART" id="SM00088">
    <property type="entry name" value="PINT"/>
    <property type="match status" value="1"/>
</dbReference>
<dbReference type="InterPro" id="IPR000717">
    <property type="entry name" value="PCI_dom"/>
</dbReference>
<comment type="similarity">
    <text evidence="1">Belongs to the proteasome subunit S3 family.</text>
</comment>
<dbReference type="AlphaFoldDB" id="A0AAD1UF13"/>
<dbReference type="InterPro" id="IPR036390">
    <property type="entry name" value="WH_DNA-bd_sf"/>
</dbReference>
<comment type="caution">
    <text evidence="5">The sequence shown here is derived from an EMBL/GenBank/DDBJ whole genome shotgun (WGS) entry which is preliminary data.</text>
</comment>
<sequence>MDKKKDSKEPKDVEMEQKKEEEVKQEKFDPYLEIRKQLILLEKAVEMKDTKTCGVVARNFKRIRAEFSLKDVGLVYDHYLPDLSAKINLPKYDPDIVKFDVEDKLHLNKERAGVLTKNFEAKCFLHILLIMKLIDERKIKMAKEFVDYARAQIDLENSRTLDHFFSKIYYYSGFIYEKLGELNNFVPQFLDAYRAACHRNDEQTQATLINYILRSYINDQLYIQAANFIEICSLPENVSPNQQARNLYYEAKIQAVQMKYPEAQAHVIQAIRKASEYTGKAFRVQAMKLRIIVTLLMGEIPDRSLFSDQEMKSDLYAYFIIVQKVREGNIEEFMKVINEHEDTFKKNDNYNLLIRLRHNVIKFGLRKINASYSRISLADITTKLGLESVKETESIVTKAIRDKVINAVINREDRELKTNEVADVYTSNLPTTQLDKRIRFCMEIYNDSVKALEFPKKETKKIDFNLEDDEEIQDEQELVESLLEEFDDM</sequence>
<dbReference type="Proteomes" id="UP001295684">
    <property type="component" value="Unassembled WGS sequence"/>
</dbReference>
<dbReference type="EMBL" id="CAMPGE010007169">
    <property type="protein sequence ID" value="CAI2366093.1"/>
    <property type="molecule type" value="Genomic_DNA"/>
</dbReference>
<dbReference type="Pfam" id="PF01399">
    <property type="entry name" value="PCI"/>
    <property type="match status" value="1"/>
</dbReference>
<evidence type="ECO:0000256" key="1">
    <source>
        <dbReference type="ARBA" id="ARBA00007912"/>
    </source>
</evidence>
<dbReference type="InterPro" id="IPR057985">
    <property type="entry name" value="TPR_PSMD3_N"/>
</dbReference>
<name>A0AAD1UF13_EUPCR</name>
<dbReference type="GO" id="GO:0006511">
    <property type="term" value="P:ubiquitin-dependent protein catabolic process"/>
    <property type="evidence" value="ECO:0007669"/>
    <property type="project" value="TreeGrafter"/>
</dbReference>
<dbReference type="GO" id="GO:0042176">
    <property type="term" value="P:regulation of protein catabolic process"/>
    <property type="evidence" value="ECO:0007669"/>
    <property type="project" value="InterPro"/>
</dbReference>
<dbReference type="GO" id="GO:0008541">
    <property type="term" value="C:proteasome regulatory particle, lid subcomplex"/>
    <property type="evidence" value="ECO:0007669"/>
    <property type="project" value="TreeGrafter"/>
</dbReference>
<proteinExistence type="inferred from homology"/>
<evidence type="ECO:0000313" key="5">
    <source>
        <dbReference type="EMBL" id="CAI2366093.1"/>
    </source>
</evidence>
<dbReference type="Pfam" id="PF08375">
    <property type="entry name" value="Rpn3_C"/>
    <property type="match status" value="1"/>
</dbReference>
<dbReference type="PANTHER" id="PTHR10758">
    <property type="entry name" value="26S PROTEASOME NON-ATPASE REGULATORY SUBUNIT 3/COP9 SIGNALOSOME COMPLEX SUBUNIT 3"/>
    <property type="match status" value="1"/>
</dbReference>
<dbReference type="Pfam" id="PF25573">
    <property type="entry name" value="TPR_PSMD3_N"/>
    <property type="match status" value="1"/>
</dbReference>
<dbReference type="InterPro" id="IPR013586">
    <property type="entry name" value="PSMD3_C"/>
</dbReference>
<evidence type="ECO:0000259" key="4">
    <source>
        <dbReference type="PROSITE" id="PS50250"/>
    </source>
</evidence>
<dbReference type="PROSITE" id="PS50250">
    <property type="entry name" value="PCI"/>
    <property type="match status" value="1"/>
</dbReference>
<evidence type="ECO:0000256" key="3">
    <source>
        <dbReference type="SAM" id="MobiDB-lite"/>
    </source>
</evidence>
<protein>
    <recommendedName>
        <fullName evidence="4">PCI domain-containing protein</fullName>
    </recommendedName>
</protein>
<keyword evidence="2" id="KW-0647">Proteasome</keyword>
<organism evidence="5 6">
    <name type="scientific">Euplotes crassus</name>
    <dbReference type="NCBI Taxonomy" id="5936"/>
    <lineage>
        <taxon>Eukaryota</taxon>
        <taxon>Sar</taxon>
        <taxon>Alveolata</taxon>
        <taxon>Ciliophora</taxon>
        <taxon>Intramacronucleata</taxon>
        <taxon>Spirotrichea</taxon>
        <taxon>Hypotrichia</taxon>
        <taxon>Euplotida</taxon>
        <taxon>Euplotidae</taxon>
        <taxon>Moneuplotes</taxon>
    </lineage>
</organism>
<dbReference type="SMART" id="SM00753">
    <property type="entry name" value="PAM"/>
    <property type="match status" value="1"/>
</dbReference>
<feature type="domain" description="PCI" evidence="4">
    <location>
        <begin position="244"/>
        <end position="423"/>
    </location>
</feature>
<dbReference type="PANTHER" id="PTHR10758:SF2">
    <property type="entry name" value="26S PROTEASOME NON-ATPASE REGULATORY SUBUNIT 3"/>
    <property type="match status" value="1"/>
</dbReference>
<dbReference type="SUPFAM" id="SSF46785">
    <property type="entry name" value="Winged helix' DNA-binding domain"/>
    <property type="match status" value="1"/>
</dbReference>
<evidence type="ECO:0000313" key="6">
    <source>
        <dbReference type="Proteomes" id="UP001295684"/>
    </source>
</evidence>
<dbReference type="GO" id="GO:0030234">
    <property type="term" value="F:enzyme regulator activity"/>
    <property type="evidence" value="ECO:0007669"/>
    <property type="project" value="InterPro"/>
</dbReference>
<accession>A0AAD1UF13</accession>
<dbReference type="InterPro" id="IPR050756">
    <property type="entry name" value="CSN3"/>
</dbReference>
<evidence type="ECO:0000256" key="2">
    <source>
        <dbReference type="ARBA" id="ARBA00022942"/>
    </source>
</evidence>
<reference evidence="5" key="1">
    <citation type="submission" date="2023-07" db="EMBL/GenBank/DDBJ databases">
        <authorList>
            <consortium name="AG Swart"/>
            <person name="Singh M."/>
            <person name="Singh A."/>
            <person name="Seah K."/>
            <person name="Emmerich C."/>
        </authorList>
    </citation>
    <scope>NUCLEOTIDE SEQUENCE</scope>
    <source>
        <strain evidence="5">DP1</strain>
    </source>
</reference>